<reference evidence="1" key="1">
    <citation type="submission" date="2018-02" db="EMBL/GenBank/DDBJ databases">
        <title>Rhizophora mucronata_Transcriptome.</title>
        <authorList>
            <person name="Meera S.P."/>
            <person name="Sreeshan A."/>
            <person name="Augustine A."/>
        </authorList>
    </citation>
    <scope>NUCLEOTIDE SEQUENCE</scope>
    <source>
        <tissue evidence="1">Leaf</tissue>
    </source>
</reference>
<accession>A0A2P2PMV8</accession>
<evidence type="ECO:0000313" key="1">
    <source>
        <dbReference type="EMBL" id="MBX56062.1"/>
    </source>
</evidence>
<proteinExistence type="predicted"/>
<organism evidence="1">
    <name type="scientific">Rhizophora mucronata</name>
    <name type="common">Asiatic mangrove</name>
    <dbReference type="NCBI Taxonomy" id="61149"/>
    <lineage>
        <taxon>Eukaryota</taxon>
        <taxon>Viridiplantae</taxon>
        <taxon>Streptophyta</taxon>
        <taxon>Embryophyta</taxon>
        <taxon>Tracheophyta</taxon>
        <taxon>Spermatophyta</taxon>
        <taxon>Magnoliopsida</taxon>
        <taxon>eudicotyledons</taxon>
        <taxon>Gunneridae</taxon>
        <taxon>Pentapetalae</taxon>
        <taxon>rosids</taxon>
        <taxon>fabids</taxon>
        <taxon>Malpighiales</taxon>
        <taxon>Rhizophoraceae</taxon>
        <taxon>Rhizophora</taxon>
    </lineage>
</organism>
<dbReference type="AlphaFoldDB" id="A0A2P2PMV8"/>
<protein>
    <submittedName>
        <fullName evidence="1">Uncharacterized protein</fullName>
    </submittedName>
</protein>
<name>A0A2P2PMV8_RHIMU</name>
<dbReference type="EMBL" id="GGEC01075578">
    <property type="protein sequence ID" value="MBX56062.1"/>
    <property type="molecule type" value="Transcribed_RNA"/>
</dbReference>
<sequence>MSYNKKKIDKIKERFHKGLNLSRVNQFYKD</sequence>